<dbReference type="PROSITE" id="PS50043">
    <property type="entry name" value="HTH_LUXR_2"/>
    <property type="match status" value="1"/>
</dbReference>
<organism evidence="5 6">
    <name type="scientific">Denitromonas halophila</name>
    <dbReference type="NCBI Taxonomy" id="1629404"/>
    <lineage>
        <taxon>Bacteria</taxon>
        <taxon>Pseudomonadati</taxon>
        <taxon>Pseudomonadota</taxon>
        <taxon>Betaproteobacteria</taxon>
        <taxon>Rhodocyclales</taxon>
        <taxon>Zoogloeaceae</taxon>
        <taxon>Denitromonas</taxon>
    </lineage>
</organism>
<dbReference type="InterPro" id="IPR059106">
    <property type="entry name" value="WHD_MalT"/>
</dbReference>
<dbReference type="InterPro" id="IPR000792">
    <property type="entry name" value="Tscrpt_reg_LuxR_C"/>
</dbReference>
<evidence type="ECO:0000313" key="6">
    <source>
        <dbReference type="Proteomes" id="UP000319502"/>
    </source>
</evidence>
<dbReference type="Gene3D" id="1.10.10.10">
    <property type="entry name" value="Winged helix-like DNA-binding domain superfamily/Winged helix DNA-binding domain"/>
    <property type="match status" value="1"/>
</dbReference>
<dbReference type="SMART" id="SM00421">
    <property type="entry name" value="HTH_LUXR"/>
    <property type="match status" value="1"/>
</dbReference>
<dbReference type="OrthoDB" id="134985at2"/>
<keyword evidence="1" id="KW-0805">Transcription regulation</keyword>
<evidence type="ECO:0000259" key="4">
    <source>
        <dbReference type="PROSITE" id="PS50043"/>
    </source>
</evidence>
<dbReference type="InterPro" id="IPR011990">
    <property type="entry name" value="TPR-like_helical_dom_sf"/>
</dbReference>
<evidence type="ECO:0000256" key="1">
    <source>
        <dbReference type="ARBA" id="ARBA00023015"/>
    </source>
</evidence>
<evidence type="ECO:0000256" key="2">
    <source>
        <dbReference type="ARBA" id="ARBA00023125"/>
    </source>
</evidence>
<dbReference type="SUPFAM" id="SSF46894">
    <property type="entry name" value="C-terminal effector domain of the bipartite response regulators"/>
    <property type="match status" value="1"/>
</dbReference>
<reference evidence="5 6" key="1">
    <citation type="submission" date="2019-07" db="EMBL/GenBank/DDBJ databases">
        <title>The pathways for chlorine oxyanion respiration interact through the shared metabolite chlorate.</title>
        <authorList>
            <person name="Barnum T.P."/>
            <person name="Cheng Y."/>
            <person name="Hill K.A."/>
            <person name="Lucas L.N."/>
            <person name="Carlson H.K."/>
            <person name="Coates J.D."/>
        </authorList>
    </citation>
    <scope>NUCLEOTIDE SEQUENCE [LARGE SCALE GENOMIC DNA]</scope>
    <source>
        <strain evidence="5 6">SFB-3</strain>
    </source>
</reference>
<feature type="domain" description="HTH luxR-type" evidence="4">
    <location>
        <begin position="844"/>
        <end position="909"/>
    </location>
</feature>
<evidence type="ECO:0000256" key="3">
    <source>
        <dbReference type="ARBA" id="ARBA00023163"/>
    </source>
</evidence>
<dbReference type="SUPFAM" id="SSF52540">
    <property type="entry name" value="P-loop containing nucleoside triphosphate hydrolases"/>
    <property type="match status" value="1"/>
</dbReference>
<dbReference type="RefSeq" id="WP_144309481.1">
    <property type="nucleotide sequence ID" value="NZ_VMNK01000007.1"/>
</dbReference>
<dbReference type="Proteomes" id="UP000319502">
    <property type="component" value="Unassembled WGS sequence"/>
</dbReference>
<dbReference type="Pfam" id="PF25873">
    <property type="entry name" value="WHD_MalT"/>
    <property type="match status" value="1"/>
</dbReference>
<dbReference type="EMBL" id="VMNK01000007">
    <property type="protein sequence ID" value="TVO57242.1"/>
    <property type="molecule type" value="Genomic_DNA"/>
</dbReference>
<dbReference type="InterPro" id="IPR036388">
    <property type="entry name" value="WH-like_DNA-bd_sf"/>
</dbReference>
<name>A0A557QWF0_9RHOO</name>
<dbReference type="PANTHER" id="PTHR44688:SF16">
    <property type="entry name" value="DNA-BINDING TRANSCRIPTIONAL ACTIVATOR DEVR_DOSR"/>
    <property type="match status" value="1"/>
</dbReference>
<dbReference type="SUPFAM" id="SSF48452">
    <property type="entry name" value="TPR-like"/>
    <property type="match status" value="1"/>
</dbReference>
<dbReference type="Gene3D" id="1.25.40.10">
    <property type="entry name" value="Tetratricopeptide repeat domain"/>
    <property type="match status" value="1"/>
</dbReference>
<accession>A0A557QWF0</accession>
<dbReference type="PRINTS" id="PR00038">
    <property type="entry name" value="HTHLUXR"/>
</dbReference>
<comment type="caution">
    <text evidence="5">The sequence shown here is derived from an EMBL/GenBank/DDBJ whole genome shotgun (WGS) entry which is preliminary data.</text>
</comment>
<dbReference type="Pfam" id="PF00196">
    <property type="entry name" value="GerE"/>
    <property type="match status" value="1"/>
</dbReference>
<dbReference type="GO" id="GO:0003677">
    <property type="term" value="F:DNA binding"/>
    <property type="evidence" value="ECO:0007669"/>
    <property type="project" value="UniProtKB-KW"/>
</dbReference>
<evidence type="ECO:0000313" key="5">
    <source>
        <dbReference type="EMBL" id="TVO57242.1"/>
    </source>
</evidence>
<dbReference type="Pfam" id="PF17874">
    <property type="entry name" value="TPR_MalT"/>
    <property type="match status" value="1"/>
</dbReference>
<keyword evidence="2" id="KW-0238">DNA-binding</keyword>
<sequence length="911" mass="100288">MNRDPETEVGAQPARIRLSAAKLSPPTLTPNSVARAAPVPDLIPSHVKLALFLAPAGFGKTTAMLQWEARARASGIGTGWVTLDAQDNDASRFLSYLVAALDACGGENRHDTAPGSLFDSQTAPLGALLDAVDRLSAEGVDFALFLDDFETITNGAIHEIVRQFIDHLPAGSQLVIGSRTTPPLGLGKLRAREQLVEVGADLLRFSLDEARHYLTGVRQLHISDRDVAELHRCTEGWATAIQLASLFLDGQRDIGAFIRGFSGDQAAIADYLAEDVFNRQSESVQDFLLKTSILGNLNPEICNALTGRPDGAAMLDQIERANLFLVSLDSARMAYRYHNLFADFLRSHLMRRHPDQVAELHNRAAAWYEAEGVLTTALEHALAAGNMTLAATLLDRVAETLIYEGRVATLIRQVEALPKQHLEGLLKVRLAYAWALTFAHRYQEAKLVLASLEQNKTRLDERSRDGILTLGPCVLLWSDRIDECLVIAAENLPKLSGRDDFSHGALLNIYAMCLSIEGNFGQAREMLGTAKRRMARANSDYGLVYADCIDGIISFTQGRLRAALAQFETVYRYASQRSRYSSASAVAAVYLAEAWYEENNVDAAEEILREYLLLIRQTGLPDHIIVAHRLLSRIEARRGSLDEAQYQLSEMERLGLSRGSGRVVGGARLERARIAMNLGDLNLAASIIKQEEVDLGWRSSVSGRPPANELDDIRLHAIRLKLMQRAGGEAMVLLQREFEQLDKAGGMSRRRLLATLLQARAQQLTGDLAAARRHLTEVLRFAAEEDLQRTLLDEDYLLAGLFDELGPTLDPQTGPAATFLNRLRGRPAPANTPQPDSTDTPVMTDAGVDALTQREMQILSLVAEGLSNREMANKLFLSEATVKTHMRNINSKLAVHSRTQAIALARSRQLI</sequence>
<dbReference type="InterPro" id="IPR016032">
    <property type="entry name" value="Sig_transdc_resp-reg_C-effctor"/>
</dbReference>
<dbReference type="AlphaFoldDB" id="A0A557QWF0"/>
<keyword evidence="6" id="KW-1185">Reference proteome</keyword>
<dbReference type="InterPro" id="IPR027417">
    <property type="entry name" value="P-loop_NTPase"/>
</dbReference>
<dbReference type="GO" id="GO:0006355">
    <property type="term" value="P:regulation of DNA-templated transcription"/>
    <property type="evidence" value="ECO:0007669"/>
    <property type="project" value="InterPro"/>
</dbReference>
<dbReference type="PANTHER" id="PTHR44688">
    <property type="entry name" value="DNA-BINDING TRANSCRIPTIONAL ACTIVATOR DEVR_DOSR"/>
    <property type="match status" value="1"/>
</dbReference>
<protein>
    <recommendedName>
        <fullName evidence="4">HTH luxR-type domain-containing protein</fullName>
    </recommendedName>
</protein>
<dbReference type="CDD" id="cd06170">
    <property type="entry name" value="LuxR_C_like"/>
    <property type="match status" value="1"/>
</dbReference>
<gene>
    <name evidence="5" type="ORF">FHP91_10125</name>
</gene>
<keyword evidence="3" id="KW-0804">Transcription</keyword>
<dbReference type="InterPro" id="IPR041617">
    <property type="entry name" value="TPR_MalT"/>
</dbReference>
<proteinExistence type="predicted"/>